<dbReference type="Gene3D" id="3.40.50.150">
    <property type="entry name" value="Vaccinia Virus protein VP39"/>
    <property type="match status" value="1"/>
</dbReference>
<feature type="binding site" evidence="6">
    <location>
        <position position="237"/>
    </location>
    <ligand>
        <name>S-adenosyl-L-methionine</name>
        <dbReference type="ChEBI" id="CHEBI:59789"/>
    </ligand>
</feature>
<evidence type="ECO:0000313" key="7">
    <source>
        <dbReference type="EMBL" id="VEJ35225.1"/>
    </source>
</evidence>
<dbReference type="GO" id="GO:0032259">
    <property type="term" value="P:methylation"/>
    <property type="evidence" value="ECO:0007669"/>
    <property type="project" value="UniProtKB-KW"/>
</dbReference>
<dbReference type="EMBL" id="LR134523">
    <property type="protein sequence ID" value="VEJ35225.1"/>
    <property type="molecule type" value="Genomic_DNA"/>
</dbReference>
<dbReference type="InterPro" id="IPR029063">
    <property type="entry name" value="SAM-dependent_MTases_sf"/>
</dbReference>
<dbReference type="PANTHER" id="PTHR43648">
    <property type="entry name" value="ELECTRON TRANSFER FLAVOPROTEIN BETA SUBUNIT LYSINE METHYLTRANSFERASE"/>
    <property type="match status" value="1"/>
</dbReference>
<accession>A0A3S4Y6U7</accession>
<feature type="binding site" evidence="6">
    <location>
        <position position="151"/>
    </location>
    <ligand>
        <name>S-adenosyl-L-methionine</name>
        <dbReference type="ChEBI" id="CHEBI:59789"/>
    </ligand>
</feature>
<dbReference type="InterPro" id="IPR050078">
    <property type="entry name" value="Ribosomal_L11_MeTrfase_PrmA"/>
</dbReference>
<dbReference type="KEGG" id="piv:NCTC13079_00576"/>
<dbReference type="PIRSF" id="PIRSF000401">
    <property type="entry name" value="RPL11_MTase"/>
    <property type="match status" value="1"/>
</dbReference>
<dbReference type="EC" id="2.1.1.-" evidence="6"/>
<reference evidence="7 8" key="1">
    <citation type="submission" date="2018-12" db="EMBL/GenBank/DDBJ databases">
        <authorList>
            <consortium name="Pathogen Informatics"/>
        </authorList>
    </citation>
    <scope>NUCLEOTIDE SEQUENCE [LARGE SCALE GENOMIC DNA]</scope>
    <source>
        <strain evidence="7 8">NCTC13079</strain>
    </source>
</reference>
<comment type="catalytic activity">
    <reaction evidence="6">
        <text>L-lysyl-[protein] + 3 S-adenosyl-L-methionine = N(6),N(6),N(6)-trimethyl-L-lysyl-[protein] + 3 S-adenosyl-L-homocysteine + 3 H(+)</text>
        <dbReference type="Rhea" id="RHEA:54192"/>
        <dbReference type="Rhea" id="RHEA-COMP:9752"/>
        <dbReference type="Rhea" id="RHEA-COMP:13826"/>
        <dbReference type="ChEBI" id="CHEBI:15378"/>
        <dbReference type="ChEBI" id="CHEBI:29969"/>
        <dbReference type="ChEBI" id="CHEBI:57856"/>
        <dbReference type="ChEBI" id="CHEBI:59789"/>
        <dbReference type="ChEBI" id="CHEBI:61961"/>
    </reaction>
</comment>
<dbReference type="HAMAP" id="MF_00735">
    <property type="entry name" value="Methyltr_PrmA"/>
    <property type="match status" value="1"/>
</dbReference>
<dbReference type="OrthoDB" id="9785995at2"/>
<keyword evidence="2 6" id="KW-0963">Cytoplasm</keyword>
<evidence type="ECO:0000256" key="4">
    <source>
        <dbReference type="ARBA" id="ARBA00022679"/>
    </source>
</evidence>
<dbReference type="AlphaFoldDB" id="A0A3S4Y6U7"/>
<dbReference type="RefSeq" id="WP_126465047.1">
    <property type="nucleotide sequence ID" value="NZ_LR134523.1"/>
</dbReference>
<dbReference type="CDD" id="cd02440">
    <property type="entry name" value="AdoMet_MTases"/>
    <property type="match status" value="1"/>
</dbReference>
<comment type="function">
    <text evidence="6">Methylates ribosomal protein L11.</text>
</comment>
<dbReference type="SUPFAM" id="SSF53335">
    <property type="entry name" value="S-adenosyl-L-methionine-dependent methyltransferases"/>
    <property type="match status" value="1"/>
</dbReference>
<keyword evidence="5 6" id="KW-0949">S-adenosyl-L-methionine</keyword>
<keyword evidence="3 6" id="KW-0489">Methyltransferase</keyword>
<keyword evidence="4 6" id="KW-0808">Transferase</keyword>
<name>A0A3S4Y6U7_9FIRM</name>
<protein>
    <recommendedName>
        <fullName evidence="6">Ribosomal protein L11 methyltransferase</fullName>
        <shortName evidence="6">L11 Mtase</shortName>
        <ecNumber evidence="6">2.1.1.-</ecNumber>
    </recommendedName>
</protein>
<evidence type="ECO:0000256" key="6">
    <source>
        <dbReference type="HAMAP-Rule" id="MF_00735"/>
    </source>
</evidence>
<evidence type="ECO:0000256" key="2">
    <source>
        <dbReference type="ARBA" id="ARBA00022490"/>
    </source>
</evidence>
<comment type="similarity">
    <text evidence="1 6">Belongs to the methyltransferase superfamily. PrmA family.</text>
</comment>
<comment type="subcellular location">
    <subcellularLocation>
        <location evidence="6">Cytoplasm</location>
    </subcellularLocation>
</comment>
<dbReference type="InterPro" id="IPR004498">
    <property type="entry name" value="Ribosomal_PrmA_MeTrfase"/>
</dbReference>
<dbReference type="NCBIfam" id="TIGR00406">
    <property type="entry name" value="prmA"/>
    <property type="match status" value="1"/>
</dbReference>
<keyword evidence="7" id="KW-0689">Ribosomal protein</keyword>
<keyword evidence="8" id="KW-1185">Reference proteome</keyword>
<evidence type="ECO:0000313" key="8">
    <source>
        <dbReference type="Proteomes" id="UP000269544"/>
    </source>
</evidence>
<dbReference type="GO" id="GO:0005840">
    <property type="term" value="C:ribosome"/>
    <property type="evidence" value="ECO:0007669"/>
    <property type="project" value="UniProtKB-KW"/>
</dbReference>
<dbReference type="Pfam" id="PF06325">
    <property type="entry name" value="PrmA"/>
    <property type="match status" value="1"/>
</dbReference>
<organism evidence="7 8">
    <name type="scientific">Aedoeadaptatus ivorii</name>
    <dbReference type="NCBI Taxonomy" id="54006"/>
    <lineage>
        <taxon>Bacteria</taxon>
        <taxon>Bacillati</taxon>
        <taxon>Bacillota</taxon>
        <taxon>Tissierellia</taxon>
        <taxon>Tissierellales</taxon>
        <taxon>Peptoniphilaceae</taxon>
        <taxon>Aedoeadaptatus</taxon>
    </lineage>
</organism>
<evidence type="ECO:0000256" key="5">
    <source>
        <dbReference type="ARBA" id="ARBA00022691"/>
    </source>
</evidence>
<feature type="binding site" evidence="6">
    <location>
        <position position="194"/>
    </location>
    <ligand>
        <name>S-adenosyl-L-methionine</name>
        <dbReference type="ChEBI" id="CHEBI:59789"/>
    </ligand>
</feature>
<evidence type="ECO:0000256" key="3">
    <source>
        <dbReference type="ARBA" id="ARBA00022603"/>
    </source>
</evidence>
<feature type="binding site" evidence="6">
    <location>
        <position position="172"/>
    </location>
    <ligand>
        <name>S-adenosyl-L-methionine</name>
        <dbReference type="ChEBI" id="CHEBI:59789"/>
    </ligand>
</feature>
<keyword evidence="7" id="KW-0687">Ribonucleoprotein</keyword>
<dbReference type="GO" id="GO:0016279">
    <property type="term" value="F:protein-lysine N-methyltransferase activity"/>
    <property type="evidence" value="ECO:0007669"/>
    <property type="project" value="RHEA"/>
</dbReference>
<dbReference type="GO" id="GO:0005737">
    <property type="term" value="C:cytoplasm"/>
    <property type="evidence" value="ECO:0007669"/>
    <property type="project" value="UniProtKB-SubCell"/>
</dbReference>
<proteinExistence type="inferred from homology"/>
<dbReference type="Proteomes" id="UP000269544">
    <property type="component" value="Chromosome"/>
</dbReference>
<sequence>MDYILLEIQGPDAEEATAAAVLHGAGIDAFEIISRNSVEELNSSEFTWDLVDESLLADAQEGFTIKAYFERGDEAIDAVKARLDARGFSTRILPVEARDWANDWKRYFRPIAVDRSLVIVPSWEDYTPDADEAVLYMDPGMAFGSGNHETTLFCARYLRQYVREGDLVLDIGTGSGILSLVALKSGAARAIAVDMDPQSVASAKENAAKNRLDDRIDVRQGDLFGVVEEVADLVVSNIFAEIIIGMIPALTKHIKPGGVFIASGILKEKRKNVESALIESGFEILDSDEKGDWVAIAAKRGVH</sequence>
<evidence type="ECO:0000256" key="1">
    <source>
        <dbReference type="ARBA" id="ARBA00009741"/>
    </source>
</evidence>
<dbReference type="PANTHER" id="PTHR43648:SF1">
    <property type="entry name" value="ELECTRON TRANSFER FLAVOPROTEIN BETA SUBUNIT LYSINE METHYLTRANSFERASE"/>
    <property type="match status" value="1"/>
</dbReference>
<gene>
    <name evidence="6 7" type="primary">prmA</name>
    <name evidence="7" type="ORF">NCTC13079_00576</name>
</gene>